<reference evidence="1" key="2">
    <citation type="journal article" date="2015" name="Genome Biol. Evol.">
        <title>Complete Genome Sequence and Transcriptomic Analysis of the Novel Pathogen Elizabethkingia anophelis in Response to Oxidative Stress.</title>
        <authorList>
            <person name="Li Y."/>
            <person name="Liu Y."/>
            <person name="Chew S.C."/>
            <person name="Tay M."/>
            <person name="Salido M.M."/>
            <person name="Teo J."/>
            <person name="Lauro F.M."/>
            <person name="Givskov M."/>
            <person name="Yang L."/>
        </authorList>
    </citation>
    <scope>NUCLEOTIDE SEQUENCE</scope>
    <source>
        <strain evidence="1">NUHP1</strain>
    </source>
</reference>
<dbReference type="Proteomes" id="UP000028933">
    <property type="component" value="Chromosome"/>
</dbReference>
<dbReference type="AlphaFoldDB" id="A0A077EKM5"/>
<organism evidence="1 2">
    <name type="scientific">Elizabethkingia anophelis NUHP1</name>
    <dbReference type="NCBI Taxonomy" id="1338011"/>
    <lineage>
        <taxon>Bacteria</taxon>
        <taxon>Pseudomonadati</taxon>
        <taxon>Bacteroidota</taxon>
        <taxon>Flavobacteriia</taxon>
        <taxon>Flavobacteriales</taxon>
        <taxon>Weeksellaceae</taxon>
        <taxon>Elizabethkingia</taxon>
    </lineage>
</organism>
<gene>
    <name evidence="1" type="ORF">BD94_3029</name>
</gene>
<dbReference type="HOGENOM" id="CLU_2878722_0_0_10"/>
<name>A0A077EKM5_9FLAO</name>
<evidence type="ECO:0000313" key="1">
    <source>
        <dbReference type="EMBL" id="AIL46804.1"/>
    </source>
</evidence>
<sequence length="63" mass="6936">MNYSSDVRVDDIGGSTGISWQLNAGGVISRVVKDETDENVENWRPITINENSDVQKIKRAADA</sequence>
<dbReference type="KEGG" id="eao:BD94_3029"/>
<protein>
    <submittedName>
        <fullName evidence="1">Uncharacterized protein</fullName>
    </submittedName>
</protein>
<proteinExistence type="predicted"/>
<reference evidence="1" key="1">
    <citation type="journal article" date="2013" name="Lancet">
        <title>First case of E anophelis outbreak in an intensive-care unit.</title>
        <authorList>
            <person name="Teo J."/>
            <person name="Tan S.Y."/>
            <person name="Tay M."/>
            <person name="Ding Y."/>
            <person name="Kjelleberg S."/>
            <person name="Givskov M."/>
            <person name="Lin R.T."/>
            <person name="Yang L."/>
        </authorList>
    </citation>
    <scope>NUCLEOTIDE SEQUENCE [LARGE SCALE GENOMIC DNA]</scope>
    <source>
        <strain evidence="1">NUHP1</strain>
    </source>
</reference>
<dbReference type="EMBL" id="CP007547">
    <property type="protein sequence ID" value="AIL46804.1"/>
    <property type="molecule type" value="Genomic_DNA"/>
</dbReference>
<evidence type="ECO:0000313" key="2">
    <source>
        <dbReference type="Proteomes" id="UP000028933"/>
    </source>
</evidence>
<accession>A0A077EKM5</accession>